<reference evidence="2 3" key="1">
    <citation type="journal article" date="2011" name="Nature">
        <title>Genome sequencing reveals insights into physiology and longevity of the naked mole rat.</title>
        <authorList>
            <person name="Kim E.B."/>
            <person name="Fang X."/>
            <person name="Fushan A.A."/>
            <person name="Huang Z."/>
            <person name="Lobanov A.V."/>
            <person name="Han L."/>
            <person name="Marino S.M."/>
            <person name="Sun X."/>
            <person name="Turanov A.A."/>
            <person name="Yang P."/>
            <person name="Yim S.H."/>
            <person name="Zhao X."/>
            <person name="Kasaikina M.V."/>
            <person name="Stoletzki N."/>
            <person name="Peng C."/>
            <person name="Polak P."/>
            <person name="Xiong Z."/>
            <person name="Kiezun A."/>
            <person name="Zhu Y."/>
            <person name="Chen Y."/>
            <person name="Kryukov G.V."/>
            <person name="Zhang Q."/>
            <person name="Peshkin L."/>
            <person name="Yang L."/>
            <person name="Bronson R.T."/>
            <person name="Buffenstein R."/>
            <person name="Wang B."/>
            <person name="Han C."/>
            <person name="Li Q."/>
            <person name="Chen L."/>
            <person name="Zhao W."/>
            <person name="Sunyaev S.R."/>
            <person name="Park T.J."/>
            <person name="Zhang G."/>
            <person name="Wang J."/>
            <person name="Gladyshev V.N."/>
        </authorList>
    </citation>
    <scope>NUCLEOTIDE SEQUENCE [LARGE SCALE GENOMIC DNA]</scope>
</reference>
<feature type="signal peptide" evidence="1">
    <location>
        <begin position="1"/>
        <end position="22"/>
    </location>
</feature>
<gene>
    <name evidence="2" type="ORF">GW7_19186</name>
</gene>
<organism evidence="2 3">
    <name type="scientific">Heterocephalus glaber</name>
    <name type="common">Naked mole rat</name>
    <dbReference type="NCBI Taxonomy" id="10181"/>
    <lineage>
        <taxon>Eukaryota</taxon>
        <taxon>Metazoa</taxon>
        <taxon>Chordata</taxon>
        <taxon>Craniata</taxon>
        <taxon>Vertebrata</taxon>
        <taxon>Euteleostomi</taxon>
        <taxon>Mammalia</taxon>
        <taxon>Eutheria</taxon>
        <taxon>Euarchontoglires</taxon>
        <taxon>Glires</taxon>
        <taxon>Rodentia</taxon>
        <taxon>Hystricomorpha</taxon>
        <taxon>Bathyergidae</taxon>
        <taxon>Heterocephalus</taxon>
    </lineage>
</organism>
<dbReference type="AlphaFoldDB" id="G5BWU4"/>
<dbReference type="SUPFAM" id="SSF56436">
    <property type="entry name" value="C-type lectin-like"/>
    <property type="match status" value="1"/>
</dbReference>
<protein>
    <submittedName>
        <fullName evidence="2">Lithostathine-1-beta</fullName>
    </submittedName>
</protein>
<dbReference type="EMBL" id="JH172228">
    <property type="protein sequence ID" value="EHB13755.1"/>
    <property type="molecule type" value="Genomic_DNA"/>
</dbReference>
<dbReference type="InterPro" id="IPR016187">
    <property type="entry name" value="CTDL_fold"/>
</dbReference>
<keyword evidence="1" id="KW-0732">Signal</keyword>
<dbReference type="InParanoid" id="G5BWU4"/>
<sequence>MAHINSFLMLISCLMFLSLCQGKQVETDPPSAWVSCPEGPNGYGSYCYYFNEESSI</sequence>
<accession>G5BWU4</accession>
<name>G5BWU4_HETGA</name>
<dbReference type="Proteomes" id="UP000006813">
    <property type="component" value="Unassembled WGS sequence"/>
</dbReference>
<evidence type="ECO:0000256" key="1">
    <source>
        <dbReference type="SAM" id="SignalP"/>
    </source>
</evidence>
<dbReference type="eggNOG" id="KOG4297">
    <property type="taxonomic scope" value="Eukaryota"/>
</dbReference>
<evidence type="ECO:0000313" key="3">
    <source>
        <dbReference type="Proteomes" id="UP000006813"/>
    </source>
</evidence>
<evidence type="ECO:0000313" key="2">
    <source>
        <dbReference type="EMBL" id="EHB13755.1"/>
    </source>
</evidence>
<feature type="chain" id="PRO_5003474870" evidence="1">
    <location>
        <begin position="23"/>
        <end position="56"/>
    </location>
</feature>
<proteinExistence type="predicted"/>